<organism evidence="1 2">
    <name type="scientific">Pseudohalioglobus lutimaris</name>
    <dbReference type="NCBI Taxonomy" id="1737061"/>
    <lineage>
        <taxon>Bacteria</taxon>
        <taxon>Pseudomonadati</taxon>
        <taxon>Pseudomonadota</taxon>
        <taxon>Gammaproteobacteria</taxon>
        <taxon>Cellvibrionales</taxon>
        <taxon>Halieaceae</taxon>
        <taxon>Pseudohalioglobus</taxon>
    </lineage>
</organism>
<accession>A0A2N5X1A7</accession>
<dbReference type="RefSeq" id="WP_101518311.1">
    <property type="nucleotide sequence ID" value="NZ_PKUS01000017.1"/>
</dbReference>
<protein>
    <recommendedName>
        <fullName evidence="3">Restriction endonuclease type IV Mrr domain-containing protein</fullName>
    </recommendedName>
</protein>
<comment type="caution">
    <text evidence="1">The sequence shown here is derived from an EMBL/GenBank/DDBJ whole genome shotgun (WGS) entry which is preliminary data.</text>
</comment>
<dbReference type="AlphaFoldDB" id="A0A2N5X1A7"/>
<evidence type="ECO:0008006" key="3">
    <source>
        <dbReference type="Google" id="ProtNLM"/>
    </source>
</evidence>
<reference evidence="1 2" key="1">
    <citation type="submission" date="2018-01" db="EMBL/GenBank/DDBJ databases">
        <title>The draft genome sequence of Halioglobus lutimaris HF004.</title>
        <authorList>
            <person name="Du Z.-J."/>
            <person name="Shi M.-J."/>
        </authorList>
    </citation>
    <scope>NUCLEOTIDE SEQUENCE [LARGE SCALE GENOMIC DNA]</scope>
    <source>
        <strain evidence="1 2">HF004</strain>
    </source>
</reference>
<evidence type="ECO:0000313" key="2">
    <source>
        <dbReference type="Proteomes" id="UP000235005"/>
    </source>
</evidence>
<dbReference type="Proteomes" id="UP000235005">
    <property type="component" value="Unassembled WGS sequence"/>
</dbReference>
<evidence type="ECO:0000313" key="1">
    <source>
        <dbReference type="EMBL" id="PLW68274.1"/>
    </source>
</evidence>
<keyword evidence="2" id="KW-1185">Reference proteome</keyword>
<sequence length="134" mass="15030">MLDNNEAEFYLRKMQSGDLDLLCRKISDAKGFLWELELCAKLQDLGFTCALRDPPDILVEFEGSVIAIPCKKVYSNKNVERVLSNAVKQVETSFDYGIAAINLDDLIPEKVILKQASHSDAAESLNDFNQNSED</sequence>
<gene>
    <name evidence="1" type="ORF">C0039_13175</name>
</gene>
<name>A0A2N5X1A7_9GAMM</name>
<proteinExistence type="predicted"/>
<dbReference type="EMBL" id="PKUS01000017">
    <property type="protein sequence ID" value="PLW68274.1"/>
    <property type="molecule type" value="Genomic_DNA"/>
</dbReference>
<dbReference type="OrthoDB" id="9153906at2"/>